<evidence type="ECO:0000259" key="6">
    <source>
        <dbReference type="PROSITE" id="PS51775"/>
    </source>
</evidence>
<protein>
    <recommendedName>
        <fullName evidence="6">GTD-binding domain-containing protein</fullName>
    </recommendedName>
</protein>
<dbReference type="PROSITE" id="PS51775">
    <property type="entry name" value="GTD_BINDING"/>
    <property type="match status" value="1"/>
</dbReference>
<proteinExistence type="predicted"/>
<dbReference type="PANTHER" id="PTHR31422">
    <property type="entry name" value="BNAANNG28530D PROTEIN"/>
    <property type="match status" value="1"/>
</dbReference>
<reference evidence="8" key="1">
    <citation type="submission" date="2024-07" db="EMBL/GenBank/DDBJ databases">
        <title>Two chromosome-level genome assemblies of Korean endemic species Abeliophyllum distichum and Forsythia ovata (Oleaceae).</title>
        <authorList>
            <person name="Jang H."/>
        </authorList>
    </citation>
    <scope>NUCLEOTIDE SEQUENCE [LARGE SCALE GENOMIC DNA]</scope>
</reference>
<dbReference type="Pfam" id="PF04576">
    <property type="entry name" value="Zein-binding"/>
    <property type="match status" value="1"/>
</dbReference>
<dbReference type="GO" id="GO:0016020">
    <property type="term" value="C:membrane"/>
    <property type="evidence" value="ECO:0007669"/>
    <property type="project" value="UniProtKB-SubCell"/>
</dbReference>
<keyword evidence="3" id="KW-1133">Transmembrane helix</keyword>
<dbReference type="PANTHER" id="PTHR31422:SF3">
    <property type="entry name" value="GTD-BINDING DOMAIN-CONTAINING PROTEIN"/>
    <property type="match status" value="1"/>
</dbReference>
<comment type="caution">
    <text evidence="7">The sequence shown here is derived from an EMBL/GenBank/DDBJ whole genome shotgun (WGS) entry which is preliminary data.</text>
</comment>
<evidence type="ECO:0000256" key="2">
    <source>
        <dbReference type="ARBA" id="ARBA00022692"/>
    </source>
</evidence>
<gene>
    <name evidence="7" type="ORF">Adt_37638</name>
</gene>
<keyword evidence="2" id="KW-0812">Transmembrane</keyword>
<keyword evidence="8" id="KW-1185">Reference proteome</keyword>
<dbReference type="AlphaFoldDB" id="A0ABD1PZZ4"/>
<evidence type="ECO:0000256" key="5">
    <source>
        <dbReference type="SAM" id="Coils"/>
    </source>
</evidence>
<dbReference type="EMBL" id="JBFOLK010000012">
    <property type="protein sequence ID" value="KAL2469502.1"/>
    <property type="molecule type" value="Genomic_DNA"/>
</dbReference>
<dbReference type="Proteomes" id="UP001604336">
    <property type="component" value="Unassembled WGS sequence"/>
</dbReference>
<evidence type="ECO:0000256" key="1">
    <source>
        <dbReference type="ARBA" id="ARBA00004370"/>
    </source>
</evidence>
<evidence type="ECO:0000256" key="4">
    <source>
        <dbReference type="ARBA" id="ARBA00023136"/>
    </source>
</evidence>
<evidence type="ECO:0000313" key="8">
    <source>
        <dbReference type="Proteomes" id="UP001604336"/>
    </source>
</evidence>
<sequence>MGVWKNAVDGVEMNIFSDEDILMKKSVSSIEGLLGKAREGLGCNGDEKISIVLLEVLKEEHAACAALYIELEKERSAAAAATAVDEAMAMILRLQEEKASVEMEARKNQRVIEEKSPYDAEEMYILKEILVRREREKHFLENEVEAYRHLICPENEQLAGDIGD</sequence>
<feature type="coiled-coil region" evidence="5">
    <location>
        <begin position="54"/>
        <end position="104"/>
    </location>
</feature>
<accession>A0ABD1PZZ4</accession>
<keyword evidence="4" id="KW-0472">Membrane</keyword>
<dbReference type="GO" id="GO:0080115">
    <property type="term" value="F:myosin XI tail binding"/>
    <property type="evidence" value="ECO:0007669"/>
    <property type="project" value="UniProtKB-ARBA"/>
</dbReference>
<evidence type="ECO:0000313" key="7">
    <source>
        <dbReference type="EMBL" id="KAL2469502.1"/>
    </source>
</evidence>
<evidence type="ECO:0000256" key="3">
    <source>
        <dbReference type="ARBA" id="ARBA00022989"/>
    </source>
</evidence>
<keyword evidence="5" id="KW-0175">Coiled coil</keyword>
<name>A0ABD1PZZ4_9LAMI</name>
<organism evidence="7 8">
    <name type="scientific">Abeliophyllum distichum</name>
    <dbReference type="NCBI Taxonomy" id="126358"/>
    <lineage>
        <taxon>Eukaryota</taxon>
        <taxon>Viridiplantae</taxon>
        <taxon>Streptophyta</taxon>
        <taxon>Embryophyta</taxon>
        <taxon>Tracheophyta</taxon>
        <taxon>Spermatophyta</taxon>
        <taxon>Magnoliopsida</taxon>
        <taxon>eudicotyledons</taxon>
        <taxon>Gunneridae</taxon>
        <taxon>Pentapetalae</taxon>
        <taxon>asterids</taxon>
        <taxon>lamiids</taxon>
        <taxon>Lamiales</taxon>
        <taxon>Oleaceae</taxon>
        <taxon>Forsythieae</taxon>
        <taxon>Abeliophyllum</taxon>
    </lineage>
</organism>
<comment type="subcellular location">
    <subcellularLocation>
        <location evidence="1">Membrane</location>
    </subcellularLocation>
</comment>
<feature type="domain" description="GTD-binding" evidence="6">
    <location>
        <begin position="48"/>
        <end position="148"/>
    </location>
</feature>
<dbReference type="InterPro" id="IPR007656">
    <property type="entry name" value="GTD-bd"/>
</dbReference>